<dbReference type="InterPro" id="IPR039329">
    <property type="entry name" value="SIAE"/>
</dbReference>
<dbReference type="InParanoid" id="Q022C5"/>
<protein>
    <submittedName>
        <fullName evidence="3">Sialate O-acetylesterase</fullName>
        <ecNumber evidence="3">3.1.1.53</ecNumber>
    </submittedName>
</protein>
<dbReference type="EMBL" id="CP000473">
    <property type="protein sequence ID" value="ABJ84178.1"/>
    <property type="molecule type" value="Genomic_DNA"/>
</dbReference>
<evidence type="ECO:0000259" key="2">
    <source>
        <dbReference type="Pfam" id="PF03629"/>
    </source>
</evidence>
<feature type="domain" description="Sialate O-acetylesterase" evidence="2">
    <location>
        <begin position="267"/>
        <end position="379"/>
    </location>
</feature>
<sequence length="493" mass="54013" precursor="true">MKTLGLLAVACALNAAVKLPALISDHMVLQQGMPVRIWGMADPGETVKLEFQGQSVTVNAAANGKWAAWLKPLVTGGPLEMTVNTTTIKDVLVGEVWVGSGQSNMEFKLQNANNHDEEIANANYPMIHLFLVKRAVADQPADDVVGTWQVCSPASAKAFSAVEYFFGRHLQQNLHVPMGLIESDWGGTPAESWISRQAVESDASLKFVTENWDKVLANYPAAKTRYETALAAWPKAVEEAKAAGKTPPNKPALPQGPGHQNTPAGLYNAMIAPLVPYGIRGAIWYQGESNANEANAWRYRRLFGAMIQDWRNRWGQGDFPFLFVQLANYKSNPYWPVLRESQTETLRLANTGMAVIHDIGESKDIHPKNKQDVGTRLALAARAIAYKQPIEYSGPMFQAAAPENVAMRVYFTHADGMRSSNHEPITGFEIAGSDGQYWPAEAKVEGNTIVVSNPQVTSPAAVRYAWADDPVCNLVNQVGLPASSFRSDQPHYQ</sequence>
<dbReference type="eggNOG" id="COG2755">
    <property type="taxonomic scope" value="Bacteria"/>
</dbReference>
<dbReference type="HOGENOM" id="CLU_015150_3_0_0"/>
<evidence type="ECO:0000256" key="1">
    <source>
        <dbReference type="ARBA" id="ARBA00022801"/>
    </source>
</evidence>
<organism evidence="3">
    <name type="scientific">Solibacter usitatus (strain Ellin6076)</name>
    <dbReference type="NCBI Taxonomy" id="234267"/>
    <lineage>
        <taxon>Bacteria</taxon>
        <taxon>Pseudomonadati</taxon>
        <taxon>Acidobacteriota</taxon>
        <taxon>Terriglobia</taxon>
        <taxon>Bryobacterales</taxon>
        <taxon>Solibacteraceae</taxon>
        <taxon>Candidatus Solibacter</taxon>
    </lineage>
</organism>
<evidence type="ECO:0000313" key="3">
    <source>
        <dbReference type="EMBL" id="ABJ84178.1"/>
    </source>
</evidence>
<dbReference type="Gene3D" id="3.40.50.1110">
    <property type="entry name" value="SGNH hydrolase"/>
    <property type="match status" value="1"/>
</dbReference>
<dbReference type="GO" id="GO:0001681">
    <property type="term" value="F:sialate O-acetylesterase activity"/>
    <property type="evidence" value="ECO:0007669"/>
    <property type="project" value="UniProtKB-EC"/>
</dbReference>
<dbReference type="PANTHER" id="PTHR22901:SF0">
    <property type="entry name" value="SIALATE O-ACETYLESTERASE"/>
    <property type="match status" value="1"/>
</dbReference>
<dbReference type="PANTHER" id="PTHR22901">
    <property type="entry name" value="SIALATE O-ACETYLESTERASE"/>
    <property type="match status" value="1"/>
</dbReference>
<dbReference type="InterPro" id="IPR005181">
    <property type="entry name" value="SASA"/>
</dbReference>
<dbReference type="STRING" id="234267.Acid_3201"/>
<dbReference type="AlphaFoldDB" id="Q022C5"/>
<dbReference type="KEGG" id="sus:Acid_3201"/>
<dbReference type="EC" id="3.1.1.53" evidence="3"/>
<dbReference type="InterPro" id="IPR036514">
    <property type="entry name" value="SGNH_hydro_sf"/>
</dbReference>
<name>Q022C5_SOLUE</name>
<dbReference type="SUPFAM" id="SSF52266">
    <property type="entry name" value="SGNH hydrolase"/>
    <property type="match status" value="1"/>
</dbReference>
<reference evidence="3" key="1">
    <citation type="submission" date="2006-10" db="EMBL/GenBank/DDBJ databases">
        <title>Complete sequence of Solibacter usitatus Ellin6076.</title>
        <authorList>
            <consortium name="US DOE Joint Genome Institute"/>
            <person name="Copeland A."/>
            <person name="Lucas S."/>
            <person name="Lapidus A."/>
            <person name="Barry K."/>
            <person name="Detter J.C."/>
            <person name="Glavina del Rio T."/>
            <person name="Hammon N."/>
            <person name="Israni S."/>
            <person name="Dalin E."/>
            <person name="Tice H."/>
            <person name="Pitluck S."/>
            <person name="Thompson L.S."/>
            <person name="Brettin T."/>
            <person name="Bruce D."/>
            <person name="Han C."/>
            <person name="Tapia R."/>
            <person name="Gilna P."/>
            <person name="Schmutz J."/>
            <person name="Larimer F."/>
            <person name="Land M."/>
            <person name="Hauser L."/>
            <person name="Kyrpides N."/>
            <person name="Mikhailova N."/>
            <person name="Janssen P.H."/>
            <person name="Kuske C.R."/>
            <person name="Richardson P."/>
        </authorList>
    </citation>
    <scope>NUCLEOTIDE SEQUENCE</scope>
    <source>
        <strain evidence="3">Ellin6076</strain>
    </source>
</reference>
<accession>Q022C5</accession>
<dbReference type="GO" id="GO:0005975">
    <property type="term" value="P:carbohydrate metabolic process"/>
    <property type="evidence" value="ECO:0007669"/>
    <property type="project" value="TreeGrafter"/>
</dbReference>
<gene>
    <name evidence="3" type="ordered locus">Acid_3201</name>
</gene>
<proteinExistence type="predicted"/>
<dbReference type="Pfam" id="PF03629">
    <property type="entry name" value="SASA"/>
    <property type="match status" value="1"/>
</dbReference>
<keyword evidence="1 3" id="KW-0378">Hydrolase</keyword>